<dbReference type="InterPro" id="IPR050807">
    <property type="entry name" value="TransReg_Diox_bact_type"/>
</dbReference>
<dbReference type="Pfam" id="PF01381">
    <property type="entry name" value="HTH_3"/>
    <property type="match status" value="1"/>
</dbReference>
<protein>
    <submittedName>
        <fullName evidence="3">Transcriptional regulator with XRE-family HTH domain</fullName>
    </submittedName>
</protein>
<evidence type="ECO:0000313" key="4">
    <source>
        <dbReference type="Proteomes" id="UP000253517"/>
    </source>
</evidence>
<dbReference type="GO" id="GO:0003700">
    <property type="term" value="F:DNA-binding transcription factor activity"/>
    <property type="evidence" value="ECO:0007669"/>
    <property type="project" value="TreeGrafter"/>
</dbReference>
<accession>A0A368ZVF9</accession>
<evidence type="ECO:0000313" key="3">
    <source>
        <dbReference type="EMBL" id="RCX00992.1"/>
    </source>
</evidence>
<dbReference type="SUPFAM" id="SSF47413">
    <property type="entry name" value="lambda repressor-like DNA-binding domains"/>
    <property type="match status" value="1"/>
</dbReference>
<comment type="caution">
    <text evidence="3">The sequence shown here is derived from an EMBL/GenBank/DDBJ whole genome shotgun (WGS) entry which is preliminary data.</text>
</comment>
<gene>
    <name evidence="3" type="ORF">DES35_1113</name>
</gene>
<reference evidence="3 4" key="1">
    <citation type="submission" date="2018-07" db="EMBL/GenBank/DDBJ databases">
        <title>Genomic Encyclopedia of Type Strains, Phase IV (KMG-IV): sequencing the most valuable type-strain genomes for metagenomic binning, comparative biology and taxonomic classification.</title>
        <authorList>
            <person name="Goeker M."/>
        </authorList>
    </citation>
    <scope>NUCLEOTIDE SEQUENCE [LARGE SCALE GENOMIC DNA]</scope>
    <source>
        <strain evidence="3 4">DSM 21410</strain>
    </source>
</reference>
<evidence type="ECO:0000259" key="2">
    <source>
        <dbReference type="PROSITE" id="PS50943"/>
    </source>
</evidence>
<name>A0A368ZVF9_9FLAO</name>
<dbReference type="EMBL" id="QPJS01000011">
    <property type="protein sequence ID" value="RCX00992.1"/>
    <property type="molecule type" value="Genomic_DNA"/>
</dbReference>
<dbReference type="Proteomes" id="UP000253517">
    <property type="component" value="Unassembled WGS sequence"/>
</dbReference>
<evidence type="ECO:0000256" key="1">
    <source>
        <dbReference type="ARBA" id="ARBA00023125"/>
    </source>
</evidence>
<proteinExistence type="predicted"/>
<feature type="domain" description="HTH cro/C1-type" evidence="2">
    <location>
        <begin position="8"/>
        <end position="62"/>
    </location>
</feature>
<dbReference type="PANTHER" id="PTHR46797">
    <property type="entry name" value="HTH-TYPE TRANSCRIPTIONAL REGULATOR"/>
    <property type="match status" value="1"/>
</dbReference>
<sequence>METISNRITQIRKQKGLTQNELAERVGISKAQMSRYVAKGVNPPANVLAKMADELGVSMDFLLHGNTDDKAASSLSHAEVIQQYKEVDQLPAEERNTVIRVVSALLRDYKTRQAYAS</sequence>
<dbReference type="AlphaFoldDB" id="A0A368ZVF9"/>
<dbReference type="InterPro" id="IPR010982">
    <property type="entry name" value="Lambda_DNA-bd_dom_sf"/>
</dbReference>
<dbReference type="RefSeq" id="WP_114366599.1">
    <property type="nucleotide sequence ID" value="NZ_BHZF01000010.1"/>
</dbReference>
<dbReference type="CDD" id="cd00093">
    <property type="entry name" value="HTH_XRE"/>
    <property type="match status" value="1"/>
</dbReference>
<dbReference type="PROSITE" id="PS50943">
    <property type="entry name" value="HTH_CROC1"/>
    <property type="match status" value="1"/>
</dbReference>
<dbReference type="GO" id="GO:0005829">
    <property type="term" value="C:cytosol"/>
    <property type="evidence" value="ECO:0007669"/>
    <property type="project" value="TreeGrafter"/>
</dbReference>
<dbReference type="GO" id="GO:0003677">
    <property type="term" value="F:DNA binding"/>
    <property type="evidence" value="ECO:0007669"/>
    <property type="project" value="UniProtKB-KW"/>
</dbReference>
<keyword evidence="1" id="KW-0238">DNA-binding</keyword>
<dbReference type="InterPro" id="IPR001387">
    <property type="entry name" value="Cro/C1-type_HTH"/>
</dbReference>
<dbReference type="Gene3D" id="1.10.260.40">
    <property type="entry name" value="lambda repressor-like DNA-binding domains"/>
    <property type="match status" value="1"/>
</dbReference>
<organism evidence="3 4">
    <name type="scientific">Schleiferia thermophila</name>
    <dbReference type="NCBI Taxonomy" id="884107"/>
    <lineage>
        <taxon>Bacteria</taxon>
        <taxon>Pseudomonadati</taxon>
        <taxon>Bacteroidota</taxon>
        <taxon>Flavobacteriia</taxon>
        <taxon>Flavobacteriales</taxon>
        <taxon>Schleiferiaceae</taxon>
        <taxon>Schleiferia</taxon>
    </lineage>
</organism>
<dbReference type="PANTHER" id="PTHR46797:SF1">
    <property type="entry name" value="METHYLPHOSPHONATE SYNTHASE"/>
    <property type="match status" value="1"/>
</dbReference>
<dbReference type="SMART" id="SM00530">
    <property type="entry name" value="HTH_XRE"/>
    <property type="match status" value="1"/>
</dbReference>
<keyword evidence="4" id="KW-1185">Reference proteome</keyword>